<reference evidence="1 2" key="1">
    <citation type="submission" date="2022-01" db="EMBL/GenBank/DDBJ databases">
        <title>Mariniradius saccharolyticus sp. nov., isolated from sediment of a river.</title>
        <authorList>
            <person name="Liu H."/>
        </authorList>
    </citation>
    <scope>NUCLEOTIDE SEQUENCE [LARGE SCALE GENOMIC DNA]</scope>
    <source>
        <strain evidence="1 2">RY-2</strain>
    </source>
</reference>
<dbReference type="Gene3D" id="1.10.340.20">
    <property type="entry name" value="Apc36109-like domain"/>
    <property type="match status" value="1"/>
</dbReference>
<dbReference type="Proteomes" id="UP001201449">
    <property type="component" value="Unassembled WGS sequence"/>
</dbReference>
<evidence type="ECO:0000313" key="1">
    <source>
        <dbReference type="EMBL" id="MCF1753009.1"/>
    </source>
</evidence>
<dbReference type="InterPro" id="IPR023162">
    <property type="entry name" value="Apc36109-like_dom_sf"/>
</dbReference>
<accession>A0ABS9BY85</accession>
<name>A0ABS9BY85_9BACT</name>
<dbReference type="RefSeq" id="WP_234862841.1">
    <property type="nucleotide sequence ID" value="NZ_JAKEVZ010000019.1"/>
</dbReference>
<protein>
    <submittedName>
        <fullName evidence="1">Uncharacterized protein</fullName>
    </submittedName>
</protein>
<gene>
    <name evidence="1" type="ORF">L0U89_18260</name>
</gene>
<proteinExistence type="predicted"/>
<comment type="caution">
    <text evidence="1">The sequence shown here is derived from an EMBL/GenBank/DDBJ whole genome shotgun (WGS) entry which is preliminary data.</text>
</comment>
<keyword evidence="2" id="KW-1185">Reference proteome</keyword>
<evidence type="ECO:0000313" key="2">
    <source>
        <dbReference type="Proteomes" id="UP001201449"/>
    </source>
</evidence>
<dbReference type="EMBL" id="JAKEVZ010000019">
    <property type="protein sequence ID" value="MCF1753009.1"/>
    <property type="molecule type" value="Genomic_DNA"/>
</dbReference>
<sequence length="217" mass="24702">MIVIDDIIELKTIRETERLSFATRYLVQISFTFDLTVVSNGFRGTSHFCVRRDQIEIMCSDLAIMKQAMSGDTTLEDNDSDASITFQMKPHGQVIVYGQVGGSHEENYLKFSFQTDQTCIEPLLTDFHKLLKNEEPTNLYESIDLILWNDWDPIGINDIAPRDEYQSYTPTIFKLKTSGADSETIAKTLHKIETETIGVLGNIDHCRQVADKIVNLK</sequence>
<organism evidence="1 2">
    <name type="scientific">Mariniradius sediminis</name>
    <dbReference type="NCBI Taxonomy" id="2909237"/>
    <lineage>
        <taxon>Bacteria</taxon>
        <taxon>Pseudomonadati</taxon>
        <taxon>Bacteroidota</taxon>
        <taxon>Cytophagia</taxon>
        <taxon>Cytophagales</taxon>
        <taxon>Cyclobacteriaceae</taxon>
        <taxon>Mariniradius</taxon>
    </lineage>
</organism>